<protein>
    <recommendedName>
        <fullName evidence="4">Fimbrillin-A associated anchor s Mfa1 and Mfa2 family protein</fullName>
    </recommendedName>
</protein>
<name>A0A6H0KSY7_9BACE</name>
<dbReference type="RefSeq" id="WP_167965381.1">
    <property type="nucleotide sequence ID" value="NZ_CP050831.1"/>
</dbReference>
<accession>A0A6H0KSY7</accession>
<dbReference type="Proteomes" id="UP000501780">
    <property type="component" value="Chromosome"/>
</dbReference>
<feature type="signal peptide" evidence="1">
    <location>
        <begin position="1"/>
        <end position="19"/>
    </location>
</feature>
<evidence type="ECO:0008006" key="4">
    <source>
        <dbReference type="Google" id="ProtNLM"/>
    </source>
</evidence>
<evidence type="ECO:0000313" key="3">
    <source>
        <dbReference type="Proteomes" id="UP000501780"/>
    </source>
</evidence>
<dbReference type="PROSITE" id="PS51257">
    <property type="entry name" value="PROKAR_LIPOPROTEIN"/>
    <property type="match status" value="1"/>
</dbReference>
<feature type="chain" id="PRO_5026042115" description="Fimbrillin-A associated anchor s Mfa1 and Mfa2 family protein" evidence="1">
    <location>
        <begin position="20"/>
        <end position="402"/>
    </location>
</feature>
<gene>
    <name evidence="2" type="ORF">BacF7301_19270</name>
</gene>
<proteinExistence type="predicted"/>
<organism evidence="2 3">
    <name type="scientific">Bacteroides faecium</name>
    <dbReference type="NCBI Taxonomy" id="2715212"/>
    <lineage>
        <taxon>Bacteria</taxon>
        <taxon>Pseudomonadati</taxon>
        <taxon>Bacteroidota</taxon>
        <taxon>Bacteroidia</taxon>
        <taxon>Bacteroidales</taxon>
        <taxon>Bacteroidaceae</taxon>
        <taxon>Bacteroides</taxon>
    </lineage>
</organism>
<dbReference type="EMBL" id="CP050831">
    <property type="protein sequence ID" value="QIU96161.1"/>
    <property type="molecule type" value="Genomic_DNA"/>
</dbReference>
<keyword evidence="3" id="KW-1185">Reference proteome</keyword>
<dbReference type="KEGG" id="bfc:BacF7301_19270"/>
<reference evidence="2 3" key="1">
    <citation type="submission" date="2020-03" db="EMBL/GenBank/DDBJ databases">
        <title>Genomic analysis of Bacteroides faecium CBA7301.</title>
        <authorList>
            <person name="Kim J."/>
            <person name="Roh S.W."/>
        </authorList>
    </citation>
    <scope>NUCLEOTIDE SEQUENCE [LARGE SCALE GENOMIC DNA]</scope>
    <source>
        <strain evidence="2 3">CBA7301</strain>
    </source>
</reference>
<evidence type="ECO:0000313" key="2">
    <source>
        <dbReference type="EMBL" id="QIU96161.1"/>
    </source>
</evidence>
<evidence type="ECO:0000256" key="1">
    <source>
        <dbReference type="SAM" id="SignalP"/>
    </source>
</evidence>
<keyword evidence="1" id="KW-0732">Signal</keyword>
<dbReference type="AlphaFoldDB" id="A0A6H0KSY7"/>
<sequence>MKKYLFLSAVGAMMLAACSNDDTVPVEGADATQPGSELTLTLNSGGDGLGTRANRPVNSSEAANNVTAIKLYIYNASGTDVTAAALTAGTLNPITWTAGPSSPAAPGDNPSPAHKASQTIKLNKLASDGVYTVVAYGYNLVTDYTISGGGTANDAFTATLPGATNESELFAGKSTFTVVNGNIQSGTTSEVELRRHVAGLLGYFKNVPILYTNPSTNLPDIVAFVRVYASSHASAFTFPSALPVNGTGNNTKTKVLEFNLATLISDFVSQTTAIGLDLTKTFNIPAKTGLTATVPNSILSGKFLIPFSKVASTTTFTIQLENATGTVLKSWDVINNGLSGDKVFDVQRNYFYSIGQKYVAGSTDGGTSDPGDADQPIDLSKETVITITINDAWDTIYNLGIE</sequence>